<evidence type="ECO:0000313" key="7">
    <source>
        <dbReference type="Proteomes" id="UP001212411"/>
    </source>
</evidence>
<feature type="domain" description="Septin-type G" evidence="5">
    <location>
        <begin position="11"/>
        <end position="286"/>
    </location>
</feature>
<dbReference type="InterPro" id="IPR027417">
    <property type="entry name" value="P-loop_NTPase"/>
</dbReference>
<proteinExistence type="inferred from homology"/>
<keyword evidence="7" id="KW-1185">Reference proteome</keyword>
<keyword evidence="2 3" id="KW-0342">GTP-binding</keyword>
<evidence type="ECO:0000259" key="5">
    <source>
        <dbReference type="PROSITE" id="PS51719"/>
    </source>
</evidence>
<dbReference type="KEGG" id="som:SOMG_01006"/>
<name>A0AAE9WBX1_9SCHI</name>
<dbReference type="GO" id="GO:0005525">
    <property type="term" value="F:GTP binding"/>
    <property type="evidence" value="ECO:0007669"/>
    <property type="project" value="UniProtKB-KW"/>
</dbReference>
<evidence type="ECO:0000256" key="2">
    <source>
        <dbReference type="ARBA" id="ARBA00023134"/>
    </source>
</evidence>
<dbReference type="AlphaFoldDB" id="A0AAE9WBX1"/>
<dbReference type="RefSeq" id="XP_056036071.1">
    <property type="nucleotide sequence ID" value="XM_056179799.1"/>
</dbReference>
<feature type="compositionally biased region" description="Basic and acidic residues" evidence="4">
    <location>
        <begin position="388"/>
        <end position="398"/>
    </location>
</feature>
<dbReference type="GO" id="GO:0032161">
    <property type="term" value="C:cleavage apparatus septin structure"/>
    <property type="evidence" value="ECO:0007669"/>
    <property type="project" value="UniProtKB-ARBA"/>
</dbReference>
<dbReference type="GO" id="GO:0005940">
    <property type="term" value="C:septin ring"/>
    <property type="evidence" value="ECO:0007669"/>
    <property type="project" value="UniProtKB-ARBA"/>
</dbReference>
<dbReference type="InterPro" id="IPR030379">
    <property type="entry name" value="G_SEPTIN_dom"/>
</dbReference>
<dbReference type="EMBL" id="CP115611">
    <property type="protein sequence ID" value="WBW71828.1"/>
    <property type="molecule type" value="Genomic_DNA"/>
</dbReference>
<reference evidence="6 7" key="1">
    <citation type="journal article" date="2023" name="G3 (Bethesda)">
        <title>A high-quality reference genome for the fission yeast Schizosaccharomyces osmophilus.</title>
        <authorList>
            <person name="Jia G.S."/>
            <person name="Zhang W.C."/>
            <person name="Liang Y."/>
            <person name="Liu X.H."/>
            <person name="Rhind N."/>
            <person name="Pidoux A."/>
            <person name="Brysch-Herzberg M."/>
            <person name="Du L.L."/>
        </authorList>
    </citation>
    <scope>NUCLEOTIDE SEQUENCE [LARGE SCALE GENOMIC DNA]</scope>
    <source>
        <strain evidence="6 7">CBS 15793</strain>
    </source>
</reference>
<dbReference type="PROSITE" id="PS51719">
    <property type="entry name" value="G_SEPTIN"/>
    <property type="match status" value="1"/>
</dbReference>
<gene>
    <name evidence="6" type="primary">spn7</name>
    <name evidence="6" type="ORF">SOMG_01006</name>
</gene>
<dbReference type="GeneID" id="80874488"/>
<dbReference type="PANTHER" id="PTHR18884">
    <property type="entry name" value="SEPTIN"/>
    <property type="match status" value="1"/>
</dbReference>
<accession>A0AAE9WBX1</accession>
<evidence type="ECO:0000256" key="3">
    <source>
        <dbReference type="RuleBase" id="RU004560"/>
    </source>
</evidence>
<evidence type="ECO:0000256" key="1">
    <source>
        <dbReference type="ARBA" id="ARBA00022741"/>
    </source>
</evidence>
<dbReference type="Gene3D" id="3.40.50.300">
    <property type="entry name" value="P-loop containing nucleotide triphosphate hydrolases"/>
    <property type="match status" value="1"/>
</dbReference>
<dbReference type="Proteomes" id="UP001212411">
    <property type="component" value="Chromosome 1"/>
</dbReference>
<protein>
    <submittedName>
        <fullName evidence="6">Meiotic septin Spn7</fullName>
    </submittedName>
</protein>
<dbReference type="GO" id="GO:0032991">
    <property type="term" value="C:protein-containing complex"/>
    <property type="evidence" value="ECO:0007669"/>
    <property type="project" value="UniProtKB-ARBA"/>
</dbReference>
<evidence type="ECO:0000313" key="6">
    <source>
        <dbReference type="EMBL" id="WBW71828.1"/>
    </source>
</evidence>
<feature type="region of interest" description="Disordered" evidence="4">
    <location>
        <begin position="340"/>
        <end position="437"/>
    </location>
</feature>
<feature type="compositionally biased region" description="Polar residues" evidence="4">
    <location>
        <begin position="399"/>
        <end position="409"/>
    </location>
</feature>
<dbReference type="InterPro" id="IPR016491">
    <property type="entry name" value="Septin"/>
</dbReference>
<feature type="compositionally biased region" description="Polar residues" evidence="4">
    <location>
        <begin position="340"/>
        <end position="370"/>
    </location>
</feature>
<evidence type="ECO:0000256" key="4">
    <source>
        <dbReference type="SAM" id="MobiDB-lite"/>
    </source>
</evidence>
<comment type="similarity">
    <text evidence="3">Belongs to the TRAFAC class TrmE-Era-EngA-EngB-Septin-like GTPase superfamily. Septin GTPase family.</text>
</comment>
<sequence length="437" mass="50307">MRYAPRFYSKKGQKFRLMVTGSSCTGYQSCINALCEKRILDEQLEVNPEEAHLERPLEIIEHEADIQGEEFRVALTVIEVCGFGDMLDRSSNFDVVTEYLENQLDQVLVEESKIRRNSKFVDKRVDALLYFIEPYGHCLSEFDLEAMRRFSKRVNVIPVIGIANAFTREELRSFKRRILQELVDENIHVFDFPYDEDEDEDEVVEENKRLQSRLPFAVSGAAVGDNLQDFDELAKHFPWGIFNIDDPSHSDFVDLKTTLFISHLQHLKFITQQYYYETYRTERLSNASLSSNSSYVNSLKLSTQVLTKYRHLLVDHEESKQSGLKPHETNEFEIYEQTSHAPISSQSSVKHAQSKSGINSASPSIKSKQTLQKRDSIKSTTSSKIKIPHVETSLREFPQRNSSKRNAQVNEIGETKVLQSDDVAHGRFENVPCTSTK</sequence>
<organism evidence="6 7">
    <name type="scientific">Schizosaccharomyces osmophilus</name>
    <dbReference type="NCBI Taxonomy" id="2545709"/>
    <lineage>
        <taxon>Eukaryota</taxon>
        <taxon>Fungi</taxon>
        <taxon>Dikarya</taxon>
        <taxon>Ascomycota</taxon>
        <taxon>Taphrinomycotina</taxon>
        <taxon>Schizosaccharomycetes</taxon>
        <taxon>Schizosaccharomycetales</taxon>
        <taxon>Schizosaccharomycetaceae</taxon>
        <taxon>Schizosaccharomyces</taxon>
    </lineage>
</organism>
<dbReference type="PIRSF" id="PIRSF006698">
    <property type="entry name" value="Septin"/>
    <property type="match status" value="1"/>
</dbReference>
<keyword evidence="1 3" id="KW-0547">Nucleotide-binding</keyword>
<dbReference type="Pfam" id="PF00735">
    <property type="entry name" value="Septin"/>
    <property type="match status" value="1"/>
</dbReference>